<gene>
    <name evidence="7" type="ORF">TrRE_jg13039</name>
</gene>
<dbReference type="PIRSF" id="PIRSF015665">
    <property type="entry name" value="CHOPT"/>
    <property type="match status" value="1"/>
</dbReference>
<feature type="non-terminal residue" evidence="7">
    <location>
        <position position="1"/>
    </location>
</feature>
<evidence type="ECO:0000256" key="6">
    <source>
        <dbReference type="SAM" id="Phobius"/>
    </source>
</evidence>
<dbReference type="PANTHER" id="PTHR10414:SF37">
    <property type="entry name" value="BB IN A BOXCAR, ISOFORM C"/>
    <property type="match status" value="1"/>
</dbReference>
<dbReference type="EMBL" id="BRXZ01002486">
    <property type="protein sequence ID" value="GMH63187.1"/>
    <property type="molecule type" value="Genomic_DNA"/>
</dbReference>
<feature type="transmembrane region" description="Helical" evidence="6">
    <location>
        <begin position="290"/>
        <end position="309"/>
    </location>
</feature>
<evidence type="ECO:0000313" key="8">
    <source>
        <dbReference type="Proteomes" id="UP001165082"/>
    </source>
</evidence>
<dbReference type="InterPro" id="IPR014472">
    <property type="entry name" value="CHOPT"/>
</dbReference>
<reference evidence="7" key="1">
    <citation type="submission" date="2022-07" db="EMBL/GenBank/DDBJ databases">
        <title>Genome analysis of Parmales, a sister group of diatoms, reveals the evolutionary specialization of diatoms from phago-mixotrophs to photoautotrophs.</title>
        <authorList>
            <person name="Ban H."/>
            <person name="Sato S."/>
            <person name="Yoshikawa S."/>
            <person name="Kazumasa Y."/>
            <person name="Nakamura Y."/>
            <person name="Ichinomiya M."/>
            <person name="Saitoh K."/>
            <person name="Sato N."/>
            <person name="Blanc-Mathieu R."/>
            <person name="Endo H."/>
            <person name="Kuwata A."/>
            <person name="Ogata H."/>
        </authorList>
    </citation>
    <scope>NUCLEOTIDE SEQUENCE</scope>
</reference>
<proteinExistence type="inferred from homology"/>
<dbReference type="PANTHER" id="PTHR10414">
    <property type="entry name" value="ETHANOLAMINEPHOSPHOTRANSFERASE"/>
    <property type="match status" value="1"/>
</dbReference>
<keyword evidence="4 6" id="KW-0472">Membrane</keyword>
<dbReference type="InterPro" id="IPR000462">
    <property type="entry name" value="CDP-OH_P_trans"/>
</dbReference>
<dbReference type="Pfam" id="PF01066">
    <property type="entry name" value="CDP-OH_P_transf"/>
    <property type="match status" value="1"/>
</dbReference>
<keyword evidence="6" id="KW-1133">Transmembrane helix</keyword>
<evidence type="ECO:0000313" key="7">
    <source>
        <dbReference type="EMBL" id="GMH63187.1"/>
    </source>
</evidence>
<evidence type="ECO:0000256" key="3">
    <source>
        <dbReference type="ARBA" id="ARBA00022679"/>
    </source>
</evidence>
<sequence>SRSSSLTAMNTTSLKQERKLSVLTEQGAENIAIHKYVAGGNTTFDNWMNYYWNKWVEVLPFWMAPNLVTTTGGMFCLSAFLLTWYYNPLFSANATPYWVLIVNGFCTWAYYTLDCMDGKQARRTFTSSPLGQLFDHGCDCVCNIAHISSVMAVLNLGPTTIAIGGQVILQFSFFTAQWQEYHTHELPHKFGELGVTEVNHGTALFSLVFGVLQGLGVVDPSEFFNSPSPVAGLKNNELFIWGWIAMNVVLLTISLTKTVKAAGLASLGHLVSPFIAAFSSMLLATSSPTILTSNLRLVMLSVGFLFSQITNKMIVFSMAQMTFATLQFDVIPLALVAVGLPNMPSEQGEAALRALCAWQGARMVYWSKKTIAQLCEKLDINCFTIKEKTE</sequence>
<keyword evidence="8" id="KW-1185">Reference proteome</keyword>
<dbReference type="Gene3D" id="1.20.120.1760">
    <property type="match status" value="1"/>
</dbReference>
<keyword evidence="3 5" id="KW-0808">Transferase</keyword>
<accession>A0A9W7A5C0</accession>
<feature type="transmembrane region" description="Helical" evidence="6">
    <location>
        <begin position="58"/>
        <end position="85"/>
    </location>
</feature>
<dbReference type="InterPro" id="IPR043130">
    <property type="entry name" value="CDP-OH_PTrfase_TM_dom"/>
</dbReference>
<comment type="caution">
    <text evidence="7">The sequence shown here is derived from an EMBL/GenBank/DDBJ whole genome shotgun (WGS) entry which is preliminary data.</text>
</comment>
<dbReference type="Proteomes" id="UP001165082">
    <property type="component" value="Unassembled WGS sequence"/>
</dbReference>
<keyword evidence="6" id="KW-0812">Transmembrane</keyword>
<dbReference type="GO" id="GO:0016780">
    <property type="term" value="F:phosphotransferase activity, for other substituted phosphate groups"/>
    <property type="evidence" value="ECO:0007669"/>
    <property type="project" value="InterPro"/>
</dbReference>
<evidence type="ECO:0000256" key="1">
    <source>
        <dbReference type="ARBA" id="ARBA00004370"/>
    </source>
</evidence>
<evidence type="ECO:0000256" key="4">
    <source>
        <dbReference type="ARBA" id="ARBA00023136"/>
    </source>
</evidence>
<organism evidence="7 8">
    <name type="scientific">Triparma retinervis</name>
    <dbReference type="NCBI Taxonomy" id="2557542"/>
    <lineage>
        <taxon>Eukaryota</taxon>
        <taxon>Sar</taxon>
        <taxon>Stramenopiles</taxon>
        <taxon>Ochrophyta</taxon>
        <taxon>Bolidophyceae</taxon>
        <taxon>Parmales</taxon>
        <taxon>Triparmaceae</taxon>
        <taxon>Triparma</taxon>
    </lineage>
</organism>
<dbReference type="OrthoDB" id="196717at2759"/>
<dbReference type="AlphaFoldDB" id="A0A9W7A5C0"/>
<protein>
    <submittedName>
        <fullName evidence="7">Uncharacterized protein</fullName>
    </submittedName>
</protein>
<dbReference type="PROSITE" id="PS00379">
    <property type="entry name" value="CDP_ALCOHOL_P_TRANSF"/>
    <property type="match status" value="1"/>
</dbReference>
<feature type="transmembrane region" description="Helical" evidence="6">
    <location>
        <begin position="238"/>
        <end position="255"/>
    </location>
</feature>
<evidence type="ECO:0000256" key="5">
    <source>
        <dbReference type="RuleBase" id="RU003750"/>
    </source>
</evidence>
<feature type="transmembrane region" description="Helical" evidence="6">
    <location>
        <begin position="262"/>
        <end position="284"/>
    </location>
</feature>
<dbReference type="InterPro" id="IPR048254">
    <property type="entry name" value="CDP_ALCOHOL_P_TRANSF_CS"/>
</dbReference>
<dbReference type="GO" id="GO:0008654">
    <property type="term" value="P:phospholipid biosynthetic process"/>
    <property type="evidence" value="ECO:0007669"/>
    <property type="project" value="InterPro"/>
</dbReference>
<comment type="subcellular location">
    <subcellularLocation>
        <location evidence="1">Membrane</location>
    </subcellularLocation>
</comment>
<evidence type="ECO:0000256" key="2">
    <source>
        <dbReference type="ARBA" id="ARBA00010441"/>
    </source>
</evidence>
<feature type="transmembrane region" description="Helical" evidence="6">
    <location>
        <begin position="97"/>
        <end position="113"/>
    </location>
</feature>
<name>A0A9W7A5C0_9STRA</name>
<comment type="similarity">
    <text evidence="2 5">Belongs to the CDP-alcohol phosphatidyltransferase class-I family.</text>
</comment>
<dbReference type="GO" id="GO:0016020">
    <property type="term" value="C:membrane"/>
    <property type="evidence" value="ECO:0007669"/>
    <property type="project" value="UniProtKB-SubCell"/>
</dbReference>